<feature type="compositionally biased region" description="Low complexity" evidence="1">
    <location>
        <begin position="100"/>
        <end position="110"/>
    </location>
</feature>
<dbReference type="Proteomes" id="UP000193920">
    <property type="component" value="Unassembled WGS sequence"/>
</dbReference>
<sequence>MKFNILSCVVLLLYLNHLSYGQNDSNMSKMNSNIQQSYSKTFINNNYNSNYPKSSSTSINPINSESNISSQKFILQAANNSEAITSNKQNQDSIQNDQVQTQTQTQTQTQNPISLVKTSANDYNALPERIKNKLKGYTKFKQQYNK</sequence>
<name>A0A1Y2DXE2_9FUNG</name>
<dbReference type="EMBL" id="MCOG01000055">
    <property type="protein sequence ID" value="ORY63786.1"/>
    <property type="molecule type" value="Genomic_DNA"/>
</dbReference>
<reference evidence="3 4" key="1">
    <citation type="submission" date="2016-08" db="EMBL/GenBank/DDBJ databases">
        <title>A Parts List for Fungal Cellulosomes Revealed by Comparative Genomics.</title>
        <authorList>
            <consortium name="DOE Joint Genome Institute"/>
            <person name="Haitjema C.H."/>
            <person name="Gilmore S.P."/>
            <person name="Henske J.K."/>
            <person name="Solomon K.V."/>
            <person name="De Groot R."/>
            <person name="Kuo A."/>
            <person name="Mondo S.J."/>
            <person name="Salamov A.A."/>
            <person name="Labutti K."/>
            <person name="Zhao Z."/>
            <person name="Chiniquy J."/>
            <person name="Barry K."/>
            <person name="Brewer H.M."/>
            <person name="Purvine S.O."/>
            <person name="Wright A.T."/>
            <person name="Boxma B."/>
            <person name="Van Alen T."/>
            <person name="Hackstein J.H."/>
            <person name="Baker S.E."/>
            <person name="Grigoriev I.V."/>
            <person name="O'Malley M.A."/>
        </authorList>
    </citation>
    <scope>NUCLEOTIDE SEQUENCE [LARGE SCALE GENOMIC DNA]</scope>
    <source>
        <strain evidence="3 4">G1</strain>
    </source>
</reference>
<comment type="caution">
    <text evidence="3">The sequence shown here is derived from an EMBL/GenBank/DDBJ whole genome shotgun (WGS) entry which is preliminary data.</text>
</comment>
<feature type="chain" id="PRO_5012553546" evidence="2">
    <location>
        <begin position="22"/>
        <end position="146"/>
    </location>
</feature>
<evidence type="ECO:0000256" key="1">
    <source>
        <dbReference type="SAM" id="MobiDB-lite"/>
    </source>
</evidence>
<feature type="compositionally biased region" description="Polar residues" evidence="1">
    <location>
        <begin position="87"/>
        <end position="99"/>
    </location>
</feature>
<protein>
    <submittedName>
        <fullName evidence="3">Uncharacterized protein</fullName>
    </submittedName>
</protein>
<keyword evidence="4" id="KW-1185">Reference proteome</keyword>
<dbReference type="AlphaFoldDB" id="A0A1Y2DXE2"/>
<evidence type="ECO:0000313" key="3">
    <source>
        <dbReference type="EMBL" id="ORY63786.1"/>
    </source>
</evidence>
<evidence type="ECO:0000313" key="4">
    <source>
        <dbReference type="Proteomes" id="UP000193920"/>
    </source>
</evidence>
<gene>
    <name evidence="3" type="ORF">LY90DRAFT_505238</name>
</gene>
<organism evidence="3 4">
    <name type="scientific">Neocallimastix californiae</name>
    <dbReference type="NCBI Taxonomy" id="1754190"/>
    <lineage>
        <taxon>Eukaryota</taxon>
        <taxon>Fungi</taxon>
        <taxon>Fungi incertae sedis</taxon>
        <taxon>Chytridiomycota</taxon>
        <taxon>Chytridiomycota incertae sedis</taxon>
        <taxon>Neocallimastigomycetes</taxon>
        <taxon>Neocallimastigales</taxon>
        <taxon>Neocallimastigaceae</taxon>
        <taxon>Neocallimastix</taxon>
    </lineage>
</organism>
<evidence type="ECO:0000256" key="2">
    <source>
        <dbReference type="SAM" id="SignalP"/>
    </source>
</evidence>
<accession>A0A1Y2DXE2</accession>
<proteinExistence type="predicted"/>
<feature type="region of interest" description="Disordered" evidence="1">
    <location>
        <begin position="87"/>
        <end position="111"/>
    </location>
</feature>
<keyword evidence="2" id="KW-0732">Signal</keyword>
<feature type="signal peptide" evidence="2">
    <location>
        <begin position="1"/>
        <end position="21"/>
    </location>
</feature>